<dbReference type="AlphaFoldDB" id="A0A2T0BC52"/>
<dbReference type="RefSeq" id="WP_106060417.1">
    <property type="nucleotide sequence ID" value="NZ_PVXQ01000029.1"/>
</dbReference>
<dbReference type="Pfam" id="PF07963">
    <property type="entry name" value="N_methyl"/>
    <property type="match status" value="1"/>
</dbReference>
<dbReference type="SUPFAM" id="SSF54523">
    <property type="entry name" value="Pili subunits"/>
    <property type="match status" value="1"/>
</dbReference>
<protein>
    <recommendedName>
        <fullName evidence="4">Prepilin-type N-terminal cleavage/methylation domain-containing protein</fullName>
    </recommendedName>
</protein>
<name>A0A2T0BC52_9CLOT</name>
<dbReference type="EMBL" id="PVXQ01000029">
    <property type="protein sequence ID" value="PRR81458.1"/>
    <property type="molecule type" value="Genomic_DNA"/>
</dbReference>
<dbReference type="OrthoDB" id="1911215at2"/>
<gene>
    <name evidence="2" type="ORF">CLVI_24850</name>
</gene>
<keyword evidence="3" id="KW-1185">Reference proteome</keyword>
<feature type="transmembrane region" description="Helical" evidence="1">
    <location>
        <begin position="7"/>
        <end position="30"/>
    </location>
</feature>
<evidence type="ECO:0000313" key="3">
    <source>
        <dbReference type="Proteomes" id="UP000239471"/>
    </source>
</evidence>
<proteinExistence type="predicted"/>
<keyword evidence="1" id="KW-0812">Transmembrane</keyword>
<dbReference type="InterPro" id="IPR012902">
    <property type="entry name" value="N_methyl_site"/>
</dbReference>
<dbReference type="PROSITE" id="PS00409">
    <property type="entry name" value="PROKAR_NTER_METHYL"/>
    <property type="match status" value="1"/>
</dbReference>
<dbReference type="InterPro" id="IPR045584">
    <property type="entry name" value="Pilin-like"/>
</dbReference>
<dbReference type="NCBIfam" id="TIGR02532">
    <property type="entry name" value="IV_pilin_GFxxxE"/>
    <property type="match status" value="1"/>
</dbReference>
<evidence type="ECO:0000256" key="1">
    <source>
        <dbReference type="SAM" id="Phobius"/>
    </source>
</evidence>
<keyword evidence="1" id="KW-1133">Transmembrane helix</keyword>
<evidence type="ECO:0000313" key="2">
    <source>
        <dbReference type="EMBL" id="PRR81458.1"/>
    </source>
</evidence>
<sequence length="189" mass="21001">MKDKTKGFTLIELMITLAITVIVLGVIYTFSFTSQKILSSTEINAVLQDEGRDIENSLVDIGMQAKGIEKINNQDPLTTNKYSTLISTSNRLSISKISMIYHDDSIYTFELIGTELTLVKGTGSAKILSKNIKQIQIKPLDYNNVDKHTSYVANAPGIEVSITLYKKEGLSEITYPISTILKFRNKGIT</sequence>
<evidence type="ECO:0008006" key="4">
    <source>
        <dbReference type="Google" id="ProtNLM"/>
    </source>
</evidence>
<comment type="caution">
    <text evidence="2">The sequence shown here is derived from an EMBL/GenBank/DDBJ whole genome shotgun (WGS) entry which is preliminary data.</text>
</comment>
<dbReference type="Proteomes" id="UP000239471">
    <property type="component" value="Unassembled WGS sequence"/>
</dbReference>
<organism evidence="2 3">
    <name type="scientific">Clostridium vincentii</name>
    <dbReference type="NCBI Taxonomy" id="52704"/>
    <lineage>
        <taxon>Bacteria</taxon>
        <taxon>Bacillati</taxon>
        <taxon>Bacillota</taxon>
        <taxon>Clostridia</taxon>
        <taxon>Eubacteriales</taxon>
        <taxon>Clostridiaceae</taxon>
        <taxon>Clostridium</taxon>
    </lineage>
</organism>
<reference evidence="2 3" key="1">
    <citation type="submission" date="2018-03" db="EMBL/GenBank/DDBJ databases">
        <title>Genome sequence of Clostridium vincentii DSM 10228.</title>
        <authorList>
            <person name="Poehlein A."/>
            <person name="Daniel R."/>
        </authorList>
    </citation>
    <scope>NUCLEOTIDE SEQUENCE [LARGE SCALE GENOMIC DNA]</scope>
    <source>
        <strain evidence="2 3">DSM 10228</strain>
    </source>
</reference>
<accession>A0A2T0BC52</accession>
<keyword evidence="1" id="KW-0472">Membrane</keyword>